<dbReference type="OrthoDB" id="6216895at2759"/>
<feature type="compositionally biased region" description="Acidic residues" evidence="1">
    <location>
        <begin position="293"/>
        <end position="302"/>
    </location>
</feature>
<proteinExistence type="predicted"/>
<feature type="region of interest" description="Disordered" evidence="1">
    <location>
        <begin position="686"/>
        <end position="789"/>
    </location>
</feature>
<feature type="region of interest" description="Disordered" evidence="1">
    <location>
        <begin position="207"/>
        <end position="258"/>
    </location>
</feature>
<evidence type="ECO:0000256" key="1">
    <source>
        <dbReference type="SAM" id="MobiDB-lite"/>
    </source>
</evidence>
<feature type="compositionally biased region" description="Basic residues" evidence="1">
    <location>
        <begin position="760"/>
        <end position="777"/>
    </location>
</feature>
<dbReference type="AlphaFoldDB" id="A0A8B8E5U9"/>
<organism evidence="2 3">
    <name type="scientific">Crassostrea virginica</name>
    <name type="common">Eastern oyster</name>
    <dbReference type="NCBI Taxonomy" id="6565"/>
    <lineage>
        <taxon>Eukaryota</taxon>
        <taxon>Metazoa</taxon>
        <taxon>Spiralia</taxon>
        <taxon>Lophotrochozoa</taxon>
        <taxon>Mollusca</taxon>
        <taxon>Bivalvia</taxon>
        <taxon>Autobranchia</taxon>
        <taxon>Pteriomorphia</taxon>
        <taxon>Ostreida</taxon>
        <taxon>Ostreoidea</taxon>
        <taxon>Ostreidae</taxon>
        <taxon>Crassostrea</taxon>
    </lineage>
</organism>
<dbReference type="RefSeq" id="XP_022335977.1">
    <property type="nucleotide sequence ID" value="XM_022480269.1"/>
</dbReference>
<evidence type="ECO:0000313" key="3">
    <source>
        <dbReference type="RefSeq" id="XP_022335977.1"/>
    </source>
</evidence>
<name>A0A8B8E5U9_CRAVI</name>
<feature type="compositionally biased region" description="Polar residues" evidence="1">
    <location>
        <begin position="231"/>
        <end position="243"/>
    </location>
</feature>
<sequence length="919" mass="105740">MTASSASCSGNKWVKFCMEHVTAVSSFADTLSPNYEAVSVEDIGIPENELQELQQHLRTVILGPPPTEDVLGRVCQFVSKRAARLGRESPAAPTPKSNKRGNCLPCTFCFALWTDRKDRLNKHMSKCQFGPTMQRRDAFIEGSIQRLKDARENWPRNMFFNPKTFLKAIYTRAEVFNILINYGHCAVPEKCENVCKLHQIQNNITGRTFEEDRPDPEILTPETGRDDSNLERVSQNSKSTINQEGKRAPEVDESSSTTRGGFCFLSGDVQTDGGLELDSSIAEEMQVNVDYVEEEQSDTVDSADEKKTEVNRRQMRKRQEVTRIGTKYNYQHGLRMKLREAKFYDVPKEFENLSVWRDFESYLESKGIVGRSMKNHLNNNYRFFWKLGDGKMEVHSKDLTRENVNRVVDFMKGNELNYQTIMNYYKSLKHVFNYFLSYTTLSEADVVEHDRLDHIFEYCKFISTEWSKRAHEQYIEKVMAEDDIPTTSSIHSMLDMFHGDATEEMQNLICSPRLLNRDLVAHMNRYIAAEICLGQGHRPSVVENWTVQRYTRARTNPQCNVDVEGEECIVCHVPEQKTGKQNTVQLVLRPRVAEFLKLYFIHVRDPVVQKSNSQFENILLQFDGKPFIKISKGLTDLQRKRKIPNPISVSMAKKSIERHLSSSGYYEKTLRRKLYRRSERSSDTVYRKVNSFGGTKSGTKKHRLQIAPSPSSFGSEETTGRSRRTRSEVDDGLTSTCILKNVRKRTSDDDSDEDPEVRAKPRKVRKCAKKETYRRKRSSSDSPPSAGKERVMNSLMQKYESMADVEIPTASDLVKMYGIKEDKKTTVNRKLQYEKEKAICRDAARHVINRVCRKMKCSTDQLDPNKMRQEAISSKFPTRISRGKTIDRKLLFSQMRQIIQEAKSQVTDGHLSGSANEGP</sequence>
<gene>
    <name evidence="3" type="primary">LOC111132459</name>
</gene>
<dbReference type="Proteomes" id="UP000694844">
    <property type="component" value="Chromosome 5"/>
</dbReference>
<dbReference type="KEGG" id="cvn:111132459"/>
<dbReference type="GeneID" id="111132459"/>
<keyword evidence="2" id="KW-1185">Reference proteome</keyword>
<protein>
    <submittedName>
        <fullName evidence="3">Uncharacterized protein LOC111132459</fullName>
    </submittedName>
</protein>
<evidence type="ECO:0000313" key="2">
    <source>
        <dbReference type="Proteomes" id="UP000694844"/>
    </source>
</evidence>
<feature type="region of interest" description="Disordered" evidence="1">
    <location>
        <begin position="293"/>
        <end position="317"/>
    </location>
</feature>
<accession>A0A8B8E5U9</accession>
<reference evidence="3" key="1">
    <citation type="submission" date="2025-08" db="UniProtKB">
        <authorList>
            <consortium name="RefSeq"/>
        </authorList>
    </citation>
    <scope>IDENTIFICATION</scope>
    <source>
        <tissue evidence="3">Whole sample</tissue>
    </source>
</reference>
<feature type="compositionally biased region" description="Basic and acidic residues" evidence="1">
    <location>
        <begin position="303"/>
        <end position="317"/>
    </location>
</feature>